<sequence length="146" mass="15241">MVAPARARYAVLVAAATAAVLTSCSGTDSTPTESLSATSAPPTFTPASSEVPSYNVGIIGDEIDVMTSTAKPVDLLQIYNRVTQTMRHRVDLPEGGYRVRINCYSLNPDKFGKRLANGHIAVGKDGTAPNADLGGTYEVVPGADCP</sequence>
<dbReference type="Proteomes" id="UP000241647">
    <property type="component" value="Unassembled WGS sequence"/>
</dbReference>
<keyword evidence="2" id="KW-0732">Signal</keyword>
<dbReference type="EMBL" id="PYHS01000005">
    <property type="protein sequence ID" value="PSR63252.1"/>
    <property type="molecule type" value="Genomic_DNA"/>
</dbReference>
<dbReference type="RefSeq" id="WP_063028445.1">
    <property type="nucleotide sequence ID" value="NZ_PYHS01000005.1"/>
</dbReference>
<dbReference type="PROSITE" id="PS51257">
    <property type="entry name" value="PROKAR_LIPOPROTEIN"/>
    <property type="match status" value="1"/>
</dbReference>
<evidence type="ECO:0000256" key="1">
    <source>
        <dbReference type="SAM" id="MobiDB-lite"/>
    </source>
</evidence>
<reference evidence="3 4" key="1">
    <citation type="submission" date="2018-02" db="EMBL/GenBank/DDBJ databases">
        <title>8 Nocardia nova and 1 Nocardia cyriacigeorgica strain used for evolution to TMP-SMX.</title>
        <authorList>
            <person name="Mehta H."/>
            <person name="Weng J."/>
            <person name="Shamoo Y."/>
        </authorList>
    </citation>
    <scope>NUCLEOTIDE SEQUENCE [LARGE SCALE GENOMIC DNA]</scope>
    <source>
        <strain evidence="3 4">ATCC 33727</strain>
    </source>
</reference>
<gene>
    <name evidence="3" type="ORF">C8259_11125</name>
</gene>
<dbReference type="AlphaFoldDB" id="A0A2T2Z674"/>
<protein>
    <submittedName>
        <fullName evidence="3">Uncharacterized protein</fullName>
    </submittedName>
</protein>
<organism evidence="3 4">
    <name type="scientific">Nocardia nova</name>
    <dbReference type="NCBI Taxonomy" id="37330"/>
    <lineage>
        <taxon>Bacteria</taxon>
        <taxon>Bacillati</taxon>
        <taxon>Actinomycetota</taxon>
        <taxon>Actinomycetes</taxon>
        <taxon>Mycobacteriales</taxon>
        <taxon>Nocardiaceae</taxon>
        <taxon>Nocardia</taxon>
    </lineage>
</organism>
<evidence type="ECO:0000313" key="3">
    <source>
        <dbReference type="EMBL" id="PSR63252.1"/>
    </source>
</evidence>
<name>A0A2T2Z674_9NOCA</name>
<evidence type="ECO:0000256" key="2">
    <source>
        <dbReference type="SAM" id="SignalP"/>
    </source>
</evidence>
<feature type="region of interest" description="Disordered" evidence="1">
    <location>
        <begin position="24"/>
        <end position="46"/>
    </location>
</feature>
<feature type="signal peptide" evidence="2">
    <location>
        <begin position="1"/>
        <end position="18"/>
    </location>
</feature>
<proteinExistence type="predicted"/>
<comment type="caution">
    <text evidence="3">The sequence shown here is derived from an EMBL/GenBank/DDBJ whole genome shotgun (WGS) entry which is preliminary data.</text>
</comment>
<feature type="chain" id="PRO_5039554064" evidence="2">
    <location>
        <begin position="19"/>
        <end position="146"/>
    </location>
</feature>
<accession>A0A2T2Z674</accession>
<evidence type="ECO:0000313" key="4">
    <source>
        <dbReference type="Proteomes" id="UP000241647"/>
    </source>
</evidence>